<gene>
    <name evidence="1" type="ORF">ERS852497_00372</name>
</gene>
<organism evidence="1 2">
    <name type="scientific">Agathobacter rectalis</name>
    <dbReference type="NCBI Taxonomy" id="39491"/>
    <lineage>
        <taxon>Bacteria</taxon>
        <taxon>Bacillati</taxon>
        <taxon>Bacillota</taxon>
        <taxon>Clostridia</taxon>
        <taxon>Lachnospirales</taxon>
        <taxon>Lachnospiraceae</taxon>
        <taxon>Agathobacter</taxon>
    </lineage>
</organism>
<evidence type="ECO:0008006" key="3">
    <source>
        <dbReference type="Google" id="ProtNLM"/>
    </source>
</evidence>
<protein>
    <recommendedName>
        <fullName evidence="3">Chloramphenicol resistance protein</fullName>
    </recommendedName>
</protein>
<evidence type="ECO:0000313" key="2">
    <source>
        <dbReference type="Proteomes" id="UP000095602"/>
    </source>
</evidence>
<dbReference type="AlphaFoldDB" id="A0A174GSW7"/>
<name>A0A174GSW7_9FIRM</name>
<accession>A0A174GSW7</accession>
<dbReference type="RefSeq" id="WP_055272483.1">
    <property type="nucleotide sequence ID" value="NZ_CZAJ01000002.1"/>
</dbReference>
<proteinExistence type="predicted"/>
<sequence length="148" mass="17282">MPNRWETTKTIGQCLTEYLKRYEGMDFSDILTDFIKSPEGDISAYSLYKTPERSEIEFQDGSRQITEYYNLFARRPTQEDDVRIENNASLDEFSEWIEEKELEEDYPELPEGMTALEIGISDSASITSQEDTSAIYQVTIKLTYLKER</sequence>
<dbReference type="EMBL" id="CZAJ01000002">
    <property type="protein sequence ID" value="CUO65563.1"/>
    <property type="molecule type" value="Genomic_DNA"/>
</dbReference>
<evidence type="ECO:0000313" key="1">
    <source>
        <dbReference type="EMBL" id="CUO65563.1"/>
    </source>
</evidence>
<dbReference type="Proteomes" id="UP000095602">
    <property type="component" value="Unassembled WGS sequence"/>
</dbReference>
<reference evidence="1 2" key="1">
    <citation type="submission" date="2015-09" db="EMBL/GenBank/DDBJ databases">
        <authorList>
            <consortium name="Pathogen Informatics"/>
        </authorList>
    </citation>
    <scope>NUCLEOTIDE SEQUENCE [LARGE SCALE GENOMIC DNA]</scope>
    <source>
        <strain evidence="1 2">2789STDY5834884</strain>
    </source>
</reference>